<organism evidence="20 21">
    <name type="scientific">Gemmobacter lutimaris</name>
    <dbReference type="NCBI Taxonomy" id="2306023"/>
    <lineage>
        <taxon>Bacteria</taxon>
        <taxon>Pseudomonadati</taxon>
        <taxon>Pseudomonadota</taxon>
        <taxon>Alphaproteobacteria</taxon>
        <taxon>Rhodobacterales</taxon>
        <taxon>Paracoccaceae</taxon>
        <taxon>Gemmobacter</taxon>
    </lineage>
</organism>
<keyword evidence="8" id="KW-0418">Kinase</keyword>
<evidence type="ECO:0000259" key="16">
    <source>
        <dbReference type="PROSITE" id="PS50109"/>
    </source>
</evidence>
<dbReference type="SMART" id="SM00091">
    <property type="entry name" value="PAS"/>
    <property type="match status" value="1"/>
</dbReference>
<dbReference type="CDD" id="cd17546">
    <property type="entry name" value="REC_hyHK_CKI1_RcsC-like"/>
    <property type="match status" value="1"/>
</dbReference>
<dbReference type="InterPro" id="IPR003594">
    <property type="entry name" value="HATPase_dom"/>
</dbReference>
<dbReference type="PROSITE" id="PS50110">
    <property type="entry name" value="RESPONSE_REGULATORY"/>
    <property type="match status" value="1"/>
</dbReference>
<protein>
    <recommendedName>
        <fullName evidence="3">histidine kinase</fullName>
        <ecNumber evidence="3">2.7.13.3</ecNumber>
    </recommendedName>
</protein>
<dbReference type="InterPro" id="IPR001789">
    <property type="entry name" value="Sig_transdc_resp-reg_receiver"/>
</dbReference>
<dbReference type="SUPFAM" id="SSF55785">
    <property type="entry name" value="PYP-like sensor domain (PAS domain)"/>
    <property type="match status" value="1"/>
</dbReference>
<evidence type="ECO:0000313" key="20">
    <source>
        <dbReference type="EMBL" id="RID92400.1"/>
    </source>
</evidence>
<evidence type="ECO:0000256" key="5">
    <source>
        <dbReference type="ARBA" id="ARBA00022679"/>
    </source>
</evidence>
<dbReference type="FunFam" id="1.10.287.130:FF:000004">
    <property type="entry name" value="Ethylene receptor 1"/>
    <property type="match status" value="1"/>
</dbReference>
<dbReference type="PANTHER" id="PTHR45339:SF1">
    <property type="entry name" value="HYBRID SIGNAL TRANSDUCTION HISTIDINE KINASE J"/>
    <property type="match status" value="1"/>
</dbReference>
<feature type="region of interest" description="Disordered" evidence="14">
    <location>
        <begin position="754"/>
        <end position="776"/>
    </location>
</feature>
<evidence type="ECO:0000256" key="2">
    <source>
        <dbReference type="ARBA" id="ARBA00004370"/>
    </source>
</evidence>
<dbReference type="InterPro" id="IPR000700">
    <property type="entry name" value="PAS-assoc_C"/>
</dbReference>
<reference evidence="20 21" key="1">
    <citation type="submission" date="2018-09" db="EMBL/GenBank/DDBJ databases">
        <title>Gemmobacter lutimaris sp. nov., a marine bacterium isolated from tidal flat.</title>
        <authorList>
            <person name="Lee D.W."/>
            <person name="Yoo Y."/>
            <person name="Kim J.-J."/>
            <person name="Kim B.S."/>
        </authorList>
    </citation>
    <scope>NUCLEOTIDE SEQUENCE [LARGE SCALE GENOMIC DNA]</scope>
    <source>
        <strain evidence="20 21">YJ-T1-11</strain>
    </source>
</reference>
<feature type="transmembrane region" description="Helical" evidence="15">
    <location>
        <begin position="33"/>
        <end position="52"/>
    </location>
</feature>
<dbReference type="Gene3D" id="1.10.287.130">
    <property type="match status" value="1"/>
</dbReference>
<dbReference type="GO" id="GO:0005524">
    <property type="term" value="F:ATP binding"/>
    <property type="evidence" value="ECO:0007669"/>
    <property type="project" value="UniProtKB-KW"/>
</dbReference>
<dbReference type="SMART" id="SM00448">
    <property type="entry name" value="REC"/>
    <property type="match status" value="1"/>
</dbReference>
<dbReference type="InterPro" id="IPR000014">
    <property type="entry name" value="PAS"/>
</dbReference>
<feature type="domain" description="PAS" evidence="18">
    <location>
        <begin position="227"/>
        <end position="272"/>
    </location>
</feature>
<keyword evidence="12 15" id="KW-0472">Membrane</keyword>
<dbReference type="SUPFAM" id="SSF55874">
    <property type="entry name" value="ATPase domain of HSP90 chaperone/DNA topoisomerase II/histidine kinase"/>
    <property type="match status" value="1"/>
</dbReference>
<name>A0A398BWR4_9RHOB</name>
<evidence type="ECO:0000259" key="19">
    <source>
        <dbReference type="PROSITE" id="PS50113"/>
    </source>
</evidence>
<dbReference type="InterPro" id="IPR035965">
    <property type="entry name" value="PAS-like_dom_sf"/>
</dbReference>
<keyword evidence="21" id="KW-1185">Reference proteome</keyword>
<dbReference type="GO" id="GO:0016020">
    <property type="term" value="C:membrane"/>
    <property type="evidence" value="ECO:0007669"/>
    <property type="project" value="UniProtKB-SubCell"/>
</dbReference>
<dbReference type="PROSITE" id="PS50109">
    <property type="entry name" value="HIS_KIN"/>
    <property type="match status" value="1"/>
</dbReference>
<dbReference type="Pfam" id="PF00512">
    <property type="entry name" value="HisKA"/>
    <property type="match status" value="1"/>
</dbReference>
<gene>
    <name evidence="20" type="ORF">D2N39_07065</name>
</gene>
<dbReference type="InterPro" id="IPR036890">
    <property type="entry name" value="HATPase_C_sf"/>
</dbReference>
<feature type="domain" description="PAC" evidence="19">
    <location>
        <begin position="301"/>
        <end position="353"/>
    </location>
</feature>
<dbReference type="SUPFAM" id="SSF52172">
    <property type="entry name" value="CheY-like"/>
    <property type="match status" value="1"/>
</dbReference>
<dbReference type="CDD" id="cd00130">
    <property type="entry name" value="PAS"/>
    <property type="match status" value="1"/>
</dbReference>
<feature type="transmembrane region" description="Helical" evidence="15">
    <location>
        <begin position="173"/>
        <end position="193"/>
    </location>
</feature>
<dbReference type="NCBIfam" id="TIGR00229">
    <property type="entry name" value="sensory_box"/>
    <property type="match status" value="1"/>
</dbReference>
<evidence type="ECO:0000259" key="17">
    <source>
        <dbReference type="PROSITE" id="PS50110"/>
    </source>
</evidence>
<evidence type="ECO:0000256" key="7">
    <source>
        <dbReference type="ARBA" id="ARBA00022741"/>
    </source>
</evidence>
<dbReference type="Pfam" id="PF13426">
    <property type="entry name" value="PAS_9"/>
    <property type="match status" value="1"/>
</dbReference>
<dbReference type="PROSITE" id="PS50113">
    <property type="entry name" value="PAC"/>
    <property type="match status" value="1"/>
</dbReference>
<sequence>MDKAIAEARAIFISRNSPHGLFRRYARGRVRTFLVRQTMTLIGAAVIGALGSPWLAPASIGLALLGEAVDCLTLRWILRRCSEKVPPDARHLATGTAAFQALTISGCIALCWYFIPLIEAQVFAAVFLMSAIINAGLVRHHFPEGGSARLAIYGLAALVLIADLVPQRGPGSLFLIFSMLILGYSSALFIRSVGKGRQERLRFERALLDEQVALSRSQKALSEAARKSAWLARIAQHAGDSVVFTGPDGRIQWVNPAFSRITGYRFDEAVGRFPGDLLNAPETLADDLLRLRQAYEQAQPLRLELQNRRKDGGRLWMDISLTPVLDAEGKPEVFIAVERDVTEARRQAAELAAAREAAEAAAHAKSQFLATMSHEIRTPLHGVIGVAELLGETALDDQQRQYLDTILESGRALVTIINDVLDLSKAQAGKSDLLAEPVSVAEGIESVAKLLRPFASKKGIELRTSVPQGFPRHLGDGGRIRQILLNILGNAVKFTDRGAVQVRLDYQPEGAVDLLRIAVEDTGIGIAPERLETIFDSFTQADSTISRRFGGSGLGLTISRLLARQMGGDISVSSVPGQGAVFSVTLRLPRLSGAVRPDATPVPVVRPQTGLHVLVAEDNATNLMIARKLLEHSTARVSVARDGEEALARYKADPPDLVLMDLSMPGMDGLTAARAIRTHEAAAGLPRCRIIAQTAFSKDEQGAAVAAAGMDGMLSKPLTRRDLYELLDRIARQPETGFDVSPAYALEMSAKGDAEWSISQRGSTTTTGRSTRSSVR</sequence>
<evidence type="ECO:0000259" key="18">
    <source>
        <dbReference type="PROSITE" id="PS50112"/>
    </source>
</evidence>
<feature type="transmembrane region" description="Helical" evidence="15">
    <location>
        <begin position="90"/>
        <end position="115"/>
    </location>
</feature>
<dbReference type="Proteomes" id="UP000266649">
    <property type="component" value="Unassembled WGS sequence"/>
</dbReference>
<keyword evidence="9" id="KW-0067">ATP-binding</keyword>
<keyword evidence="7" id="KW-0547">Nucleotide-binding</keyword>
<keyword evidence="4 13" id="KW-0597">Phosphoprotein</keyword>
<feature type="transmembrane region" description="Helical" evidence="15">
    <location>
        <begin position="150"/>
        <end position="167"/>
    </location>
</feature>
<dbReference type="OrthoDB" id="9801651at2"/>
<dbReference type="SMART" id="SM00086">
    <property type="entry name" value="PAC"/>
    <property type="match status" value="1"/>
</dbReference>
<dbReference type="PROSITE" id="PS50112">
    <property type="entry name" value="PAS"/>
    <property type="match status" value="1"/>
</dbReference>
<dbReference type="InterPro" id="IPR001610">
    <property type="entry name" value="PAC"/>
</dbReference>
<proteinExistence type="predicted"/>
<dbReference type="Pfam" id="PF00072">
    <property type="entry name" value="Response_reg"/>
    <property type="match status" value="1"/>
</dbReference>
<keyword evidence="5" id="KW-0808">Transferase</keyword>
<dbReference type="AlphaFoldDB" id="A0A398BWR4"/>
<feature type="domain" description="Response regulatory" evidence="17">
    <location>
        <begin position="612"/>
        <end position="731"/>
    </location>
</feature>
<evidence type="ECO:0000256" key="12">
    <source>
        <dbReference type="ARBA" id="ARBA00023136"/>
    </source>
</evidence>
<evidence type="ECO:0000256" key="10">
    <source>
        <dbReference type="ARBA" id="ARBA00022989"/>
    </source>
</evidence>
<evidence type="ECO:0000256" key="15">
    <source>
        <dbReference type="SAM" id="Phobius"/>
    </source>
</evidence>
<evidence type="ECO:0000256" key="8">
    <source>
        <dbReference type="ARBA" id="ARBA00022777"/>
    </source>
</evidence>
<evidence type="ECO:0000256" key="13">
    <source>
        <dbReference type="PROSITE-ProRule" id="PRU00169"/>
    </source>
</evidence>
<dbReference type="Pfam" id="PF02518">
    <property type="entry name" value="HATPase_c"/>
    <property type="match status" value="1"/>
</dbReference>
<dbReference type="InterPro" id="IPR003661">
    <property type="entry name" value="HisK_dim/P_dom"/>
</dbReference>
<dbReference type="EMBL" id="QXXQ01000003">
    <property type="protein sequence ID" value="RID92400.1"/>
    <property type="molecule type" value="Genomic_DNA"/>
</dbReference>
<comment type="catalytic activity">
    <reaction evidence="1">
        <text>ATP + protein L-histidine = ADP + protein N-phospho-L-histidine.</text>
        <dbReference type="EC" id="2.7.13.3"/>
    </reaction>
</comment>
<dbReference type="FunFam" id="3.30.565.10:FF:000010">
    <property type="entry name" value="Sensor histidine kinase RcsC"/>
    <property type="match status" value="1"/>
</dbReference>
<accession>A0A398BWR4</accession>
<dbReference type="Gene3D" id="3.30.565.10">
    <property type="entry name" value="Histidine kinase-like ATPase, C-terminal domain"/>
    <property type="match status" value="1"/>
</dbReference>
<dbReference type="RefSeq" id="WP_119134081.1">
    <property type="nucleotide sequence ID" value="NZ_QXXQ01000003.1"/>
</dbReference>
<dbReference type="InterPro" id="IPR036097">
    <property type="entry name" value="HisK_dim/P_sf"/>
</dbReference>
<keyword evidence="11" id="KW-0902">Two-component regulatory system</keyword>
<evidence type="ECO:0000256" key="3">
    <source>
        <dbReference type="ARBA" id="ARBA00012438"/>
    </source>
</evidence>
<dbReference type="InterPro" id="IPR005467">
    <property type="entry name" value="His_kinase_dom"/>
</dbReference>
<dbReference type="PANTHER" id="PTHR45339">
    <property type="entry name" value="HYBRID SIGNAL TRANSDUCTION HISTIDINE KINASE J"/>
    <property type="match status" value="1"/>
</dbReference>
<dbReference type="SMART" id="SM00388">
    <property type="entry name" value="HisKA"/>
    <property type="match status" value="1"/>
</dbReference>
<dbReference type="SMART" id="SM00387">
    <property type="entry name" value="HATPase_c"/>
    <property type="match status" value="1"/>
</dbReference>
<dbReference type="InterPro" id="IPR011006">
    <property type="entry name" value="CheY-like_superfamily"/>
</dbReference>
<dbReference type="Gene3D" id="3.30.450.20">
    <property type="entry name" value="PAS domain"/>
    <property type="match status" value="1"/>
</dbReference>
<dbReference type="EC" id="2.7.13.3" evidence="3"/>
<feature type="modified residue" description="4-aspartylphosphate" evidence="13">
    <location>
        <position position="661"/>
    </location>
</feature>
<evidence type="ECO:0000256" key="4">
    <source>
        <dbReference type="ARBA" id="ARBA00022553"/>
    </source>
</evidence>
<dbReference type="GO" id="GO:0000155">
    <property type="term" value="F:phosphorelay sensor kinase activity"/>
    <property type="evidence" value="ECO:0007669"/>
    <property type="project" value="InterPro"/>
</dbReference>
<comment type="subcellular location">
    <subcellularLocation>
        <location evidence="2">Membrane</location>
    </subcellularLocation>
</comment>
<keyword evidence="6 15" id="KW-0812">Transmembrane</keyword>
<evidence type="ECO:0000313" key="21">
    <source>
        <dbReference type="Proteomes" id="UP000266649"/>
    </source>
</evidence>
<evidence type="ECO:0000256" key="14">
    <source>
        <dbReference type="SAM" id="MobiDB-lite"/>
    </source>
</evidence>
<dbReference type="PRINTS" id="PR00344">
    <property type="entry name" value="BCTRLSENSOR"/>
</dbReference>
<evidence type="ECO:0000256" key="1">
    <source>
        <dbReference type="ARBA" id="ARBA00000085"/>
    </source>
</evidence>
<dbReference type="InterPro" id="IPR004358">
    <property type="entry name" value="Sig_transdc_His_kin-like_C"/>
</dbReference>
<feature type="domain" description="Histidine kinase" evidence="16">
    <location>
        <begin position="371"/>
        <end position="590"/>
    </location>
</feature>
<dbReference type="CDD" id="cd00082">
    <property type="entry name" value="HisKA"/>
    <property type="match status" value="1"/>
</dbReference>
<dbReference type="CDD" id="cd16922">
    <property type="entry name" value="HATPase_EvgS-ArcB-TorS-like"/>
    <property type="match status" value="1"/>
</dbReference>
<evidence type="ECO:0000256" key="11">
    <source>
        <dbReference type="ARBA" id="ARBA00023012"/>
    </source>
</evidence>
<evidence type="ECO:0000256" key="9">
    <source>
        <dbReference type="ARBA" id="ARBA00022840"/>
    </source>
</evidence>
<dbReference type="SUPFAM" id="SSF47384">
    <property type="entry name" value="Homodimeric domain of signal transducing histidine kinase"/>
    <property type="match status" value="1"/>
</dbReference>
<evidence type="ECO:0000256" key="6">
    <source>
        <dbReference type="ARBA" id="ARBA00022692"/>
    </source>
</evidence>
<feature type="compositionally biased region" description="Low complexity" evidence="14">
    <location>
        <begin position="759"/>
        <end position="776"/>
    </location>
</feature>
<feature type="transmembrane region" description="Helical" evidence="15">
    <location>
        <begin position="121"/>
        <end position="138"/>
    </location>
</feature>
<comment type="caution">
    <text evidence="20">The sequence shown here is derived from an EMBL/GenBank/DDBJ whole genome shotgun (WGS) entry which is preliminary data.</text>
</comment>
<dbReference type="Gene3D" id="3.40.50.2300">
    <property type="match status" value="1"/>
</dbReference>
<keyword evidence="10 15" id="KW-1133">Transmembrane helix</keyword>